<dbReference type="PANTHER" id="PTHR19136">
    <property type="entry name" value="MOLYBDENUM COFACTOR GUANYLYLTRANSFERASE"/>
    <property type="match status" value="1"/>
</dbReference>
<dbReference type="AlphaFoldDB" id="A0AAX4L0L5"/>
<keyword evidence="10" id="KW-1185">Reference proteome</keyword>
<keyword evidence="2 9" id="KW-0808">Transferase</keyword>
<dbReference type="Pfam" id="PF12804">
    <property type="entry name" value="NTP_transf_3"/>
    <property type="match status" value="1"/>
</dbReference>
<evidence type="ECO:0000256" key="7">
    <source>
        <dbReference type="ARBA" id="ARBA00023150"/>
    </source>
</evidence>
<proteinExistence type="predicted"/>
<dbReference type="SUPFAM" id="SSF53448">
    <property type="entry name" value="Nucleotide-diphospho-sugar transferases"/>
    <property type="match status" value="1"/>
</dbReference>
<feature type="domain" description="MobA-like NTP transferase" evidence="8">
    <location>
        <begin position="9"/>
        <end position="132"/>
    </location>
</feature>
<evidence type="ECO:0000256" key="5">
    <source>
        <dbReference type="ARBA" id="ARBA00022842"/>
    </source>
</evidence>
<dbReference type="InterPro" id="IPR013482">
    <property type="entry name" value="Molybde_CF_guanTrfase"/>
</dbReference>
<dbReference type="EMBL" id="CP146016">
    <property type="protein sequence ID" value="WWQ60118.1"/>
    <property type="molecule type" value="Genomic_DNA"/>
</dbReference>
<dbReference type="Proteomes" id="UP001432202">
    <property type="component" value="Chromosome"/>
</dbReference>
<evidence type="ECO:0000256" key="6">
    <source>
        <dbReference type="ARBA" id="ARBA00023134"/>
    </source>
</evidence>
<organism evidence="9 10">
    <name type="scientific">Sulfolobus tengchongensis</name>
    <dbReference type="NCBI Taxonomy" id="207809"/>
    <lineage>
        <taxon>Archaea</taxon>
        <taxon>Thermoproteota</taxon>
        <taxon>Thermoprotei</taxon>
        <taxon>Sulfolobales</taxon>
        <taxon>Sulfolobaceae</taxon>
        <taxon>Sulfolobus</taxon>
    </lineage>
</organism>
<accession>A0AAX4L0L5</accession>
<keyword evidence="1" id="KW-0963">Cytoplasm</keyword>
<evidence type="ECO:0000256" key="4">
    <source>
        <dbReference type="ARBA" id="ARBA00022741"/>
    </source>
</evidence>
<evidence type="ECO:0000313" key="10">
    <source>
        <dbReference type="Proteomes" id="UP001432202"/>
    </source>
</evidence>
<name>A0AAX4L0L5_9CREN</name>
<dbReference type="Gene3D" id="3.90.550.10">
    <property type="entry name" value="Spore Coat Polysaccharide Biosynthesis Protein SpsA, Chain A"/>
    <property type="match status" value="1"/>
</dbReference>
<gene>
    <name evidence="9" type="ORF">V6M85_11800</name>
</gene>
<keyword evidence="9" id="KW-0548">Nucleotidyltransferase</keyword>
<dbReference type="RefSeq" id="WP_338600339.1">
    <property type="nucleotide sequence ID" value="NZ_CP146016.1"/>
</dbReference>
<dbReference type="GO" id="GO:0006777">
    <property type="term" value="P:Mo-molybdopterin cofactor biosynthetic process"/>
    <property type="evidence" value="ECO:0007669"/>
    <property type="project" value="UniProtKB-KW"/>
</dbReference>
<keyword evidence="6" id="KW-0342">GTP-binding</keyword>
<evidence type="ECO:0000313" key="9">
    <source>
        <dbReference type="EMBL" id="WWQ60118.1"/>
    </source>
</evidence>
<protein>
    <submittedName>
        <fullName evidence="9">Molybdenum cofactor guanylyltransferase</fullName>
        <ecNumber evidence="9">2.7.7.77</ecNumber>
    </submittedName>
</protein>
<dbReference type="GeneID" id="89337463"/>
<keyword evidence="7" id="KW-0501">Molybdenum cofactor biosynthesis</keyword>
<evidence type="ECO:0000256" key="2">
    <source>
        <dbReference type="ARBA" id="ARBA00022679"/>
    </source>
</evidence>
<keyword evidence="4" id="KW-0547">Nucleotide-binding</keyword>
<evidence type="ECO:0000256" key="3">
    <source>
        <dbReference type="ARBA" id="ARBA00022723"/>
    </source>
</evidence>
<dbReference type="CDD" id="cd02503">
    <property type="entry name" value="MobA"/>
    <property type="match status" value="1"/>
</dbReference>
<evidence type="ECO:0000259" key="8">
    <source>
        <dbReference type="Pfam" id="PF12804"/>
    </source>
</evidence>
<sequence>MSYSFSYDVIILAGGLSSRFGSDKCCFEVNSKTMLERLVEQFDYPIIVSRSPRRVSKGILVLENGEYKGPIKGVKEGLNYVNKNRVFITGCDFPFLTKNLVEYLCNKPYDIVMPIDEEPQPLLGCYSTRFLEENIDKVNRLFDLIRLSSSVYLVGTDELMKIDPSLYSLINVNRITDFIYKPIRIKTVTKIIINIT</sequence>
<dbReference type="InterPro" id="IPR025877">
    <property type="entry name" value="MobA-like_NTP_Trfase"/>
</dbReference>
<reference evidence="9 10" key="1">
    <citation type="submission" date="2024-02" db="EMBL/GenBank/DDBJ databases">
        <title>STSV induces naive adaptation in Sulfolobus.</title>
        <authorList>
            <person name="Xiang X."/>
            <person name="Song M."/>
        </authorList>
    </citation>
    <scope>NUCLEOTIDE SEQUENCE [LARGE SCALE GENOMIC DNA]</scope>
    <source>
        <strain evidence="9 10">RT2</strain>
    </source>
</reference>
<evidence type="ECO:0000256" key="1">
    <source>
        <dbReference type="ARBA" id="ARBA00022490"/>
    </source>
</evidence>
<keyword evidence="3" id="KW-0479">Metal-binding</keyword>
<keyword evidence="5" id="KW-0460">Magnesium</keyword>
<dbReference type="GO" id="GO:0005525">
    <property type="term" value="F:GTP binding"/>
    <property type="evidence" value="ECO:0007669"/>
    <property type="project" value="UniProtKB-KW"/>
</dbReference>
<dbReference type="EC" id="2.7.7.77" evidence="9"/>
<dbReference type="GO" id="GO:0046872">
    <property type="term" value="F:metal ion binding"/>
    <property type="evidence" value="ECO:0007669"/>
    <property type="project" value="UniProtKB-KW"/>
</dbReference>
<dbReference type="InterPro" id="IPR029044">
    <property type="entry name" value="Nucleotide-diphossugar_trans"/>
</dbReference>
<dbReference type="GO" id="GO:0061603">
    <property type="term" value="F:molybdenum cofactor guanylyltransferase activity"/>
    <property type="evidence" value="ECO:0007669"/>
    <property type="project" value="UniProtKB-EC"/>
</dbReference>
<dbReference type="PANTHER" id="PTHR19136:SF81">
    <property type="entry name" value="MOLYBDENUM COFACTOR GUANYLYLTRANSFERASE"/>
    <property type="match status" value="1"/>
</dbReference>